<keyword evidence="4" id="KW-1185">Reference proteome</keyword>
<dbReference type="CDD" id="cd01097">
    <property type="entry name" value="Tetrahydromethanopterin_reductase"/>
    <property type="match status" value="1"/>
</dbReference>
<dbReference type="PANTHER" id="PTHR43244:SF1">
    <property type="entry name" value="5,10-METHYLENETETRAHYDROMETHANOPTERIN REDUCTASE"/>
    <property type="match status" value="1"/>
</dbReference>
<dbReference type="RefSeq" id="WP_130414196.1">
    <property type="nucleotide sequence ID" value="NZ_SGWX01000001.1"/>
</dbReference>
<dbReference type="InterPro" id="IPR011251">
    <property type="entry name" value="Luciferase-like_dom"/>
</dbReference>
<evidence type="ECO:0000256" key="1">
    <source>
        <dbReference type="ARBA" id="ARBA00023002"/>
    </source>
</evidence>
<evidence type="ECO:0000313" key="4">
    <source>
        <dbReference type="Proteomes" id="UP000293852"/>
    </source>
</evidence>
<dbReference type="AlphaFoldDB" id="A0A4Q7M4L8"/>
<evidence type="ECO:0000259" key="2">
    <source>
        <dbReference type="Pfam" id="PF00296"/>
    </source>
</evidence>
<keyword evidence="1" id="KW-0560">Oxidoreductase</keyword>
<evidence type="ECO:0000313" key="3">
    <source>
        <dbReference type="EMBL" id="RZS61478.1"/>
    </source>
</evidence>
<gene>
    <name evidence="3" type="ORF">EV386_1780</name>
</gene>
<dbReference type="PANTHER" id="PTHR43244">
    <property type="match status" value="1"/>
</dbReference>
<dbReference type="OrthoDB" id="5241778at2"/>
<protein>
    <submittedName>
        <fullName evidence="3">F420-dependent oxidoreductase-like protein</fullName>
    </submittedName>
</protein>
<dbReference type="Proteomes" id="UP000293852">
    <property type="component" value="Unassembled WGS sequence"/>
</dbReference>
<dbReference type="InterPro" id="IPR036661">
    <property type="entry name" value="Luciferase-like_sf"/>
</dbReference>
<reference evidence="3 4" key="1">
    <citation type="submission" date="2019-02" db="EMBL/GenBank/DDBJ databases">
        <title>Sequencing the genomes of 1000 actinobacteria strains.</title>
        <authorList>
            <person name="Klenk H.-P."/>
        </authorList>
    </citation>
    <scope>NUCLEOTIDE SEQUENCE [LARGE SCALE GENOMIC DNA]</scope>
    <source>
        <strain evidence="3 4">DSM 16932</strain>
    </source>
</reference>
<dbReference type="InterPro" id="IPR050564">
    <property type="entry name" value="F420-G6PD/mer"/>
</dbReference>
<accession>A0A4Q7M4L8</accession>
<name>A0A4Q7M4L8_9MICO</name>
<organism evidence="3 4">
    <name type="scientific">Xylanimonas ulmi</name>
    <dbReference type="NCBI Taxonomy" id="228973"/>
    <lineage>
        <taxon>Bacteria</taxon>
        <taxon>Bacillati</taxon>
        <taxon>Actinomycetota</taxon>
        <taxon>Actinomycetes</taxon>
        <taxon>Micrococcales</taxon>
        <taxon>Promicromonosporaceae</taxon>
        <taxon>Xylanimonas</taxon>
    </lineage>
</organism>
<dbReference type="InterPro" id="IPR019951">
    <property type="entry name" value="F420_OxRdatse_Rv3520c_pred"/>
</dbReference>
<feature type="domain" description="Luciferase-like" evidence="2">
    <location>
        <begin position="15"/>
        <end position="327"/>
    </location>
</feature>
<dbReference type="GO" id="GO:0016705">
    <property type="term" value="F:oxidoreductase activity, acting on paired donors, with incorporation or reduction of molecular oxygen"/>
    <property type="evidence" value="ECO:0007669"/>
    <property type="project" value="InterPro"/>
</dbReference>
<dbReference type="NCBIfam" id="TIGR03559">
    <property type="entry name" value="F420_Rv3520c"/>
    <property type="match status" value="1"/>
</dbReference>
<dbReference type="Gene3D" id="3.20.20.30">
    <property type="entry name" value="Luciferase-like domain"/>
    <property type="match status" value="1"/>
</dbReference>
<dbReference type="Pfam" id="PF00296">
    <property type="entry name" value="Bac_luciferase"/>
    <property type="match status" value="1"/>
</dbReference>
<dbReference type="SUPFAM" id="SSF51679">
    <property type="entry name" value="Bacterial luciferase-like"/>
    <property type="match status" value="1"/>
</dbReference>
<dbReference type="EMBL" id="SGWX01000001">
    <property type="protein sequence ID" value="RZS61478.1"/>
    <property type="molecule type" value="Genomic_DNA"/>
</dbReference>
<comment type="caution">
    <text evidence="3">The sequence shown here is derived from an EMBL/GenBank/DDBJ whole genome shotgun (WGS) entry which is preliminary data.</text>
</comment>
<proteinExistence type="predicted"/>
<sequence>MRIGIQTGYWSRRPPQGVGAAIVAGEALGLDSVWTAEAYGSDAFTPLAWWGSRTRRVRLGTGIAQMAARTPTATAMQAITLDHLSRGRFVLGLGASGPQVVEGWYGQPYRKPLARTREFVDVVREVVARERPVTYDGEFYRLPLPADAPGATGLGKALKPTVHPWRPQIPIVLAAQGPRNVALAAEIADGWMAGFYAPRMDGEFRDLLAEGFAARSGARSPSSGFEVLATAPVVVRDDVEAAADVVRPHVALYAGGMGSKEANFHKASLDRLGYGEALDEVQALYLAGRKAEAARAVPLELIEEIALVGPAEKVRRDLARWEATAVTTLLVQGDPSSMLTVLAAAQSGEGTRAGGLRSTAGSLLARVAPTRL</sequence>